<evidence type="ECO:0000256" key="6">
    <source>
        <dbReference type="ARBA" id="ARBA00022801"/>
    </source>
</evidence>
<dbReference type="Pfam" id="PF00665">
    <property type="entry name" value="rve"/>
    <property type="match status" value="1"/>
</dbReference>
<dbReference type="Gene3D" id="3.30.70.270">
    <property type="match status" value="2"/>
</dbReference>
<feature type="domain" description="Integrase catalytic" evidence="10">
    <location>
        <begin position="647"/>
        <end position="800"/>
    </location>
</feature>
<evidence type="ECO:0000256" key="1">
    <source>
        <dbReference type="ARBA" id="ARBA00012493"/>
    </source>
</evidence>
<name>A0ABM2A660_AEDAL</name>
<sequence>MFDAEIIIPDGDKQLKAISRFYVVENGPQPLLGKTTAKQLGVLLVGLPSQRESVHHVEACRAFPCIRGVKIRIPIDKSVEPVAQRLRRLPLPMLDKVDEKLNELLSKDIIEKVSEPSRWVSPMVIVVKDSGDIRLCIDMRQLNRAILRETHPLPTIEDIRWRLNGAKYFSRLDIKDAFHQLQLDDESKHLTTFITHRGLFRYKRLVFGISCAPEMFQKILEQILADCENTVNFIDDIIVTGRSEAEHDAALQKVLKKLGEYGILLNQAKCAFKLDEIEFIGQRFNQSGMIPSKTKIEAIQTFRPPRSCEEVRSFLGLVNYVGSFIPNLATISFPLRELIKSNSTFIWERDQELAFNELIRLVGNIETLAHFDPRLKTRVVADASPVGLGAVLLQFHEGHPKVVAYASKSLTSTECRYAQTEKESLALVWAVERFQIYLFGIRFELETDHKPLESIFTPTSSPCLRIERWVLRLQAFSYDIVYRKGKSNIADPLSRLSRPAEIEEFDPDSDVYIRNVVEHTAVDVHEVEVASSHDPEIQALRECLEKGIWNYANDLLKPYQAFRLEFGTVGDMVVRGSKLVIPRSLRQRLLELGHEGHPGRTKMQQRLRSTCWWPGMDDSIVRMIDKCSGCRLVSQPDRPEPMMRRALPEKPWVDVAIDFLGPLPSGEYLLVIIDYFSRYKEVEILRKITASETAERLEKIFVRLGYPRTITLDNGRQFVSTYFDQYCKQRGIILNKTTPYWPQENGLVERQNRSLVKRLKISQALNSDWKADLNTYLSMYYATPHSTTGKTPSELMFGRTIRTKIPSLQDVSTDATQCSTDYRDRDIQMKEKGRITEDQQRKAKPSDIVTGDKVLMKNVIPGNKLTPTFNPTVMTVVDKHGPRVTVLDQESGRSFDRNSSHLKKINDNRNGTSSNEAPSDMLQQEDTGLQDPINEQDGKRVASPEPIVEADITGRSRPQRVIKRPSRFMQ</sequence>
<dbReference type="SUPFAM" id="SSF56672">
    <property type="entry name" value="DNA/RNA polymerases"/>
    <property type="match status" value="1"/>
</dbReference>
<dbReference type="PANTHER" id="PTHR37984">
    <property type="entry name" value="PROTEIN CBG26694"/>
    <property type="match status" value="1"/>
</dbReference>
<evidence type="ECO:0000256" key="5">
    <source>
        <dbReference type="ARBA" id="ARBA00022759"/>
    </source>
</evidence>
<accession>A0ABM2A660</accession>
<reference evidence="11" key="2">
    <citation type="submission" date="2025-05" db="UniProtKB">
        <authorList>
            <consortium name="EnsemblMetazoa"/>
        </authorList>
    </citation>
    <scope>IDENTIFICATION</scope>
    <source>
        <strain evidence="11">Foshan</strain>
    </source>
</reference>
<dbReference type="EC" id="2.7.7.49" evidence="1"/>
<dbReference type="Gene3D" id="3.30.420.10">
    <property type="entry name" value="Ribonuclease H-like superfamily/Ribonuclease H"/>
    <property type="match status" value="1"/>
</dbReference>
<dbReference type="Pfam" id="PF00078">
    <property type="entry name" value="RVT_1"/>
    <property type="match status" value="1"/>
</dbReference>
<dbReference type="Gene3D" id="3.10.10.10">
    <property type="entry name" value="HIV Type 1 Reverse Transcriptase, subunit A, domain 1"/>
    <property type="match status" value="1"/>
</dbReference>
<dbReference type="InterPro" id="IPR000477">
    <property type="entry name" value="RT_dom"/>
</dbReference>
<dbReference type="InterPro" id="IPR043502">
    <property type="entry name" value="DNA/RNA_pol_sf"/>
</dbReference>
<dbReference type="GeneID" id="115270324"/>
<dbReference type="RefSeq" id="XP_062699213.1">
    <property type="nucleotide sequence ID" value="XM_062843229.1"/>
</dbReference>
<reference evidence="12" key="1">
    <citation type="journal article" date="2015" name="Proc. Natl. Acad. Sci. U.S.A.">
        <title>Genome sequence of the Asian Tiger mosquito, Aedes albopictus, reveals insights into its biology, genetics, and evolution.</title>
        <authorList>
            <person name="Chen X.G."/>
            <person name="Jiang X."/>
            <person name="Gu J."/>
            <person name="Xu M."/>
            <person name="Wu Y."/>
            <person name="Deng Y."/>
            <person name="Zhang C."/>
            <person name="Bonizzoni M."/>
            <person name="Dermauw W."/>
            <person name="Vontas J."/>
            <person name="Armbruster P."/>
            <person name="Huang X."/>
            <person name="Yang Y."/>
            <person name="Zhang H."/>
            <person name="He W."/>
            <person name="Peng H."/>
            <person name="Liu Y."/>
            <person name="Wu K."/>
            <person name="Chen J."/>
            <person name="Lirakis M."/>
            <person name="Topalis P."/>
            <person name="Van Leeuwen T."/>
            <person name="Hall A.B."/>
            <person name="Jiang X."/>
            <person name="Thorpe C."/>
            <person name="Mueller R.L."/>
            <person name="Sun C."/>
            <person name="Waterhouse R.M."/>
            <person name="Yan G."/>
            <person name="Tu Z.J."/>
            <person name="Fang X."/>
            <person name="James A.A."/>
        </authorList>
    </citation>
    <scope>NUCLEOTIDE SEQUENCE [LARGE SCALE GENOMIC DNA]</scope>
    <source>
        <strain evidence="12">Foshan</strain>
    </source>
</reference>
<dbReference type="PROSITE" id="PS50878">
    <property type="entry name" value="RT_POL"/>
    <property type="match status" value="1"/>
</dbReference>
<protein>
    <recommendedName>
        <fullName evidence="1">RNA-directed DNA polymerase</fullName>
        <ecNumber evidence="1">2.7.7.49</ecNumber>
    </recommendedName>
</protein>
<dbReference type="InterPro" id="IPR001584">
    <property type="entry name" value="Integrase_cat-core"/>
</dbReference>
<keyword evidence="6" id="KW-0378">Hydrolase</keyword>
<keyword evidence="3" id="KW-0548">Nucleotidyltransferase</keyword>
<dbReference type="Gene3D" id="1.10.340.70">
    <property type="match status" value="1"/>
</dbReference>
<dbReference type="InterPro" id="IPR041373">
    <property type="entry name" value="RT_RNaseH"/>
</dbReference>
<dbReference type="CDD" id="cd09274">
    <property type="entry name" value="RNase_HI_RT_Ty3"/>
    <property type="match status" value="1"/>
</dbReference>
<evidence type="ECO:0000313" key="11">
    <source>
        <dbReference type="EnsemblMetazoa" id="AALFPA23_024832.P37013"/>
    </source>
</evidence>
<keyword evidence="5" id="KW-0255">Endonuclease</keyword>
<evidence type="ECO:0000256" key="3">
    <source>
        <dbReference type="ARBA" id="ARBA00022695"/>
    </source>
</evidence>
<dbReference type="SUPFAM" id="SSF53098">
    <property type="entry name" value="Ribonuclease H-like"/>
    <property type="match status" value="1"/>
</dbReference>
<dbReference type="CDD" id="cd01647">
    <property type="entry name" value="RT_LTR"/>
    <property type="match status" value="1"/>
</dbReference>
<keyword evidence="4" id="KW-0540">Nuclease</keyword>
<dbReference type="InterPro" id="IPR041588">
    <property type="entry name" value="Integrase_H2C2"/>
</dbReference>
<dbReference type="PROSITE" id="PS50994">
    <property type="entry name" value="INTEGRASE"/>
    <property type="match status" value="1"/>
</dbReference>
<dbReference type="EnsemblMetazoa" id="AALFPA23_024832.R37013">
    <property type="protein sequence ID" value="AALFPA23_024832.P37013"/>
    <property type="gene ID" value="AALFPA23_024832"/>
</dbReference>
<evidence type="ECO:0000256" key="4">
    <source>
        <dbReference type="ARBA" id="ARBA00022722"/>
    </source>
</evidence>
<evidence type="ECO:0000259" key="9">
    <source>
        <dbReference type="PROSITE" id="PS50878"/>
    </source>
</evidence>
<evidence type="ECO:0000313" key="12">
    <source>
        <dbReference type="Proteomes" id="UP000069940"/>
    </source>
</evidence>
<evidence type="ECO:0000256" key="8">
    <source>
        <dbReference type="SAM" id="MobiDB-lite"/>
    </source>
</evidence>
<dbReference type="InterPro" id="IPR050951">
    <property type="entry name" value="Retrovirus_Pol_polyprotein"/>
</dbReference>
<feature type="compositionally biased region" description="Basic residues" evidence="8">
    <location>
        <begin position="957"/>
        <end position="970"/>
    </location>
</feature>
<dbReference type="InterPro" id="IPR012337">
    <property type="entry name" value="RNaseH-like_sf"/>
</dbReference>
<dbReference type="PANTHER" id="PTHR37984:SF11">
    <property type="entry name" value="INTEGRASE CATALYTIC DOMAIN-CONTAINING PROTEIN"/>
    <property type="match status" value="1"/>
</dbReference>
<feature type="domain" description="Reverse transcriptase" evidence="9">
    <location>
        <begin position="107"/>
        <end position="284"/>
    </location>
</feature>
<dbReference type="Proteomes" id="UP000069940">
    <property type="component" value="Unassembled WGS sequence"/>
</dbReference>
<dbReference type="InterPro" id="IPR036397">
    <property type="entry name" value="RNaseH_sf"/>
</dbReference>
<keyword evidence="12" id="KW-1185">Reference proteome</keyword>
<keyword evidence="2" id="KW-0808">Transferase</keyword>
<evidence type="ECO:0000256" key="7">
    <source>
        <dbReference type="ARBA" id="ARBA00022918"/>
    </source>
</evidence>
<evidence type="ECO:0000259" key="10">
    <source>
        <dbReference type="PROSITE" id="PS50994"/>
    </source>
</evidence>
<dbReference type="InterPro" id="IPR043128">
    <property type="entry name" value="Rev_trsase/Diguanyl_cyclase"/>
</dbReference>
<feature type="compositionally biased region" description="Polar residues" evidence="8">
    <location>
        <begin position="908"/>
        <end position="927"/>
    </location>
</feature>
<dbReference type="Pfam" id="PF17921">
    <property type="entry name" value="Integrase_H2C2"/>
    <property type="match status" value="1"/>
</dbReference>
<feature type="region of interest" description="Disordered" evidence="8">
    <location>
        <begin position="888"/>
        <end position="970"/>
    </location>
</feature>
<dbReference type="Pfam" id="PF17917">
    <property type="entry name" value="RT_RNaseH"/>
    <property type="match status" value="1"/>
</dbReference>
<organism evidence="11 12">
    <name type="scientific">Aedes albopictus</name>
    <name type="common">Asian tiger mosquito</name>
    <name type="synonym">Stegomyia albopicta</name>
    <dbReference type="NCBI Taxonomy" id="7160"/>
    <lineage>
        <taxon>Eukaryota</taxon>
        <taxon>Metazoa</taxon>
        <taxon>Ecdysozoa</taxon>
        <taxon>Arthropoda</taxon>
        <taxon>Hexapoda</taxon>
        <taxon>Insecta</taxon>
        <taxon>Pterygota</taxon>
        <taxon>Neoptera</taxon>
        <taxon>Endopterygota</taxon>
        <taxon>Diptera</taxon>
        <taxon>Nematocera</taxon>
        <taxon>Culicoidea</taxon>
        <taxon>Culicidae</taxon>
        <taxon>Culicinae</taxon>
        <taxon>Aedini</taxon>
        <taxon>Aedes</taxon>
        <taxon>Stegomyia</taxon>
    </lineage>
</organism>
<evidence type="ECO:0000256" key="2">
    <source>
        <dbReference type="ARBA" id="ARBA00022679"/>
    </source>
</evidence>
<keyword evidence="7" id="KW-0695">RNA-directed DNA polymerase</keyword>
<feature type="compositionally biased region" description="Basic and acidic residues" evidence="8">
    <location>
        <begin position="890"/>
        <end position="907"/>
    </location>
</feature>
<proteinExistence type="predicted"/>